<comment type="caution">
    <text evidence="2">The sequence shown here is derived from an EMBL/GenBank/DDBJ whole genome shotgun (WGS) entry which is preliminary data.</text>
</comment>
<dbReference type="Proteomes" id="UP001341245">
    <property type="component" value="Unassembled WGS sequence"/>
</dbReference>
<gene>
    <name evidence="2" type="ORF">QM012_000338</name>
</gene>
<dbReference type="PANTHER" id="PTHR38848">
    <property type="entry name" value="G-PROTEIN COUPLED RECEPTORS FAMILY 3 PROFILE DOMAIN-CONTAINING PROTEIN"/>
    <property type="match status" value="1"/>
</dbReference>
<feature type="transmembrane region" description="Helical" evidence="1">
    <location>
        <begin position="188"/>
        <end position="205"/>
    </location>
</feature>
<evidence type="ECO:0000256" key="1">
    <source>
        <dbReference type="SAM" id="Phobius"/>
    </source>
</evidence>
<keyword evidence="1" id="KW-0812">Transmembrane</keyword>
<feature type="transmembrane region" description="Helical" evidence="1">
    <location>
        <begin position="32"/>
        <end position="50"/>
    </location>
</feature>
<keyword evidence="1" id="KW-1133">Transmembrane helix</keyword>
<feature type="transmembrane region" description="Helical" evidence="1">
    <location>
        <begin position="272"/>
        <end position="296"/>
    </location>
</feature>
<keyword evidence="1" id="KW-0472">Membrane</keyword>
<proteinExistence type="predicted"/>
<keyword evidence="3" id="KW-1185">Reference proteome</keyword>
<feature type="transmembrane region" description="Helical" evidence="1">
    <location>
        <begin position="102"/>
        <end position="121"/>
    </location>
</feature>
<reference evidence="2 3" key="1">
    <citation type="submission" date="2023-11" db="EMBL/GenBank/DDBJ databases">
        <title>Draft genome sequence and annotation of the polyextremotolerant black yeast-like fungus Aureobasidium pullulans NRRL 62042.</title>
        <authorList>
            <person name="Dielentheis-Frenken M.R.E."/>
            <person name="Wibberg D."/>
            <person name="Blank L.M."/>
            <person name="Tiso T."/>
        </authorList>
    </citation>
    <scope>NUCLEOTIDE SEQUENCE [LARGE SCALE GENOMIC DNA]</scope>
    <source>
        <strain evidence="2 3">NRRL 62042</strain>
    </source>
</reference>
<evidence type="ECO:0000313" key="2">
    <source>
        <dbReference type="EMBL" id="KAK6008435.1"/>
    </source>
</evidence>
<accession>A0ABR0TX38</accession>
<feature type="transmembrane region" description="Helical" evidence="1">
    <location>
        <begin position="141"/>
        <end position="168"/>
    </location>
</feature>
<evidence type="ECO:0000313" key="3">
    <source>
        <dbReference type="Proteomes" id="UP001341245"/>
    </source>
</evidence>
<dbReference type="PANTHER" id="PTHR38848:SF3">
    <property type="entry name" value="G-PROTEIN COUPLED RECEPTORS FAMILY 3 PROFILE DOMAIN-CONTAINING PROTEIN"/>
    <property type="match status" value="1"/>
</dbReference>
<feature type="transmembrane region" description="Helical" evidence="1">
    <location>
        <begin position="70"/>
        <end position="90"/>
    </location>
</feature>
<sequence length="371" mass="41582">MAALLRRHLFAILEDDHPGPRAHQHNTIPGRAIYSALSFLPLVLTCYLFWRRVKEVRWHTIRHISWIRFLVYASYIVSIAFFITSISISGVGIETGGFCRTAIYFCIAFLFTGRLTTQLFLIERAHIANLDYLRRRDDPIWILSTACVGVFATFLLIWAFLNPIAYIANNDGRCRKGIPPAVVAPLEIYEAVTYAVLTGVFIIMLRRTRRTELFPSVPERFVTFGKTLNRLSHVGRPGSVKKGAGVDVVEVDSTLSGIVLPASTRPCKLRGLALKSLIGTILILGWGVINSTIFYVTGGREFVWLCFTQCNMDIFLSVCVLHWLTANSKELERSMRGTRPSLTELPVFLRGDSIAEPEPAKLVPSSSSSMV</sequence>
<name>A0ABR0TX38_AURPU</name>
<feature type="transmembrane region" description="Helical" evidence="1">
    <location>
        <begin position="302"/>
        <end position="326"/>
    </location>
</feature>
<protein>
    <submittedName>
        <fullName evidence="2">Uncharacterized protein</fullName>
    </submittedName>
</protein>
<dbReference type="EMBL" id="JASGXD010000001">
    <property type="protein sequence ID" value="KAK6008435.1"/>
    <property type="molecule type" value="Genomic_DNA"/>
</dbReference>
<organism evidence="2 3">
    <name type="scientific">Aureobasidium pullulans</name>
    <name type="common">Black yeast</name>
    <name type="synonym">Pullularia pullulans</name>
    <dbReference type="NCBI Taxonomy" id="5580"/>
    <lineage>
        <taxon>Eukaryota</taxon>
        <taxon>Fungi</taxon>
        <taxon>Dikarya</taxon>
        <taxon>Ascomycota</taxon>
        <taxon>Pezizomycotina</taxon>
        <taxon>Dothideomycetes</taxon>
        <taxon>Dothideomycetidae</taxon>
        <taxon>Dothideales</taxon>
        <taxon>Saccotheciaceae</taxon>
        <taxon>Aureobasidium</taxon>
    </lineage>
</organism>